<keyword evidence="1" id="KW-1133">Transmembrane helix</keyword>
<dbReference type="Proteomes" id="UP000037035">
    <property type="component" value="Unassembled WGS sequence"/>
</dbReference>
<gene>
    <name evidence="2" type="ORF">VP01_1333g3</name>
</gene>
<feature type="transmembrane region" description="Helical" evidence="1">
    <location>
        <begin position="452"/>
        <end position="474"/>
    </location>
</feature>
<feature type="transmembrane region" description="Helical" evidence="1">
    <location>
        <begin position="119"/>
        <end position="137"/>
    </location>
</feature>
<feature type="transmembrane region" description="Helical" evidence="1">
    <location>
        <begin position="375"/>
        <end position="394"/>
    </location>
</feature>
<evidence type="ECO:0000313" key="3">
    <source>
        <dbReference type="Proteomes" id="UP000037035"/>
    </source>
</evidence>
<dbReference type="VEuPathDB" id="FungiDB:VP01_1333g3"/>
<evidence type="ECO:0000256" key="1">
    <source>
        <dbReference type="SAM" id="Phobius"/>
    </source>
</evidence>
<dbReference type="OrthoDB" id="2504686at2759"/>
<dbReference type="EMBL" id="LAVV01003710">
    <property type="protein sequence ID" value="KNZ61937.1"/>
    <property type="molecule type" value="Genomic_DNA"/>
</dbReference>
<protein>
    <submittedName>
        <fullName evidence="2">Uncharacterized protein</fullName>
    </submittedName>
</protein>
<proteinExistence type="predicted"/>
<reference evidence="2 3" key="1">
    <citation type="submission" date="2015-08" db="EMBL/GenBank/DDBJ databases">
        <title>Next Generation Sequencing and Analysis of the Genome of Puccinia sorghi L Schw, the Causal Agent of Maize Common Rust.</title>
        <authorList>
            <person name="Rochi L."/>
            <person name="Burguener G."/>
            <person name="Darino M."/>
            <person name="Turjanski A."/>
            <person name="Kreff E."/>
            <person name="Dieguez M.J."/>
            <person name="Sacco F."/>
        </authorList>
    </citation>
    <scope>NUCLEOTIDE SEQUENCE [LARGE SCALE GENOMIC DNA]</scope>
    <source>
        <strain evidence="2 3">RO10H11247</strain>
    </source>
</reference>
<comment type="caution">
    <text evidence="2">The sequence shown here is derived from an EMBL/GenBank/DDBJ whole genome shotgun (WGS) entry which is preliminary data.</text>
</comment>
<keyword evidence="1" id="KW-0812">Transmembrane</keyword>
<accession>A0A0L6VMY9</accession>
<feature type="transmembrane region" description="Helical" evidence="1">
    <location>
        <begin position="163"/>
        <end position="184"/>
    </location>
</feature>
<evidence type="ECO:0000313" key="2">
    <source>
        <dbReference type="EMBL" id="KNZ61937.1"/>
    </source>
</evidence>
<sequence length="564" mass="63842">MTRRCVQGCCTQPAIAIFRGRPGASSSKYHKAHKAQGPDLFNKTSQCPRSLQLHSLIHTSHSSSSLLSSRAMWDPTQQTIEFVTNLPLSTNPYVALAQKIKKEAEIAKPVLWGLIIRRIIALQFCILCGQALTVLWLRKKAGKLHFFRYNKLGLIHVEVLNEIVLLMLIFSVLAVIDLVTQEFVEQGSLNFSRKLILRTCKFPIGADVLVGVSVSNIIVEWPEQSVLVDLWYRNGNVLFLLEGKGPSWGIHQISATRLFRRKQLTPHSPHCSRRYLRLSLRETPDVACISTSWEVDSGHVNFTRNGGGCGGYDQHSSPSSTILPTGKLQLFESLGTDSGAWTEISYGNRKLDRYLCLQFHALGPPRRLKRFAHNVEFLQILYIVQHLLIATLYVPTSILALRGLRNQVVPDCTLKKDYVDESVANYDQLQIMNLTKTPVQEMADLEKVRKRLIIHACLLYLDTVLYCPPLLYMLSRRMLTLKRNKKLSYKGIDFFNDPTWVLIEQLGTHAHTAIIGNIILALLIKNTIYANKKPASSSMTRTKIPADLEKNRITRDRTINSFST</sequence>
<name>A0A0L6VMY9_9BASI</name>
<organism evidence="2 3">
    <name type="scientific">Puccinia sorghi</name>
    <dbReference type="NCBI Taxonomy" id="27349"/>
    <lineage>
        <taxon>Eukaryota</taxon>
        <taxon>Fungi</taxon>
        <taxon>Dikarya</taxon>
        <taxon>Basidiomycota</taxon>
        <taxon>Pucciniomycotina</taxon>
        <taxon>Pucciniomycetes</taxon>
        <taxon>Pucciniales</taxon>
        <taxon>Pucciniaceae</taxon>
        <taxon>Puccinia</taxon>
    </lineage>
</organism>
<keyword evidence="3" id="KW-1185">Reference proteome</keyword>
<keyword evidence="1" id="KW-0472">Membrane</keyword>
<dbReference type="AlphaFoldDB" id="A0A0L6VMY9"/>